<proteinExistence type="predicted"/>
<evidence type="ECO:0000313" key="3">
    <source>
        <dbReference type="Proteomes" id="UP000177117"/>
    </source>
</evidence>
<evidence type="ECO:0000313" key="2">
    <source>
        <dbReference type="EMBL" id="OGN01863.1"/>
    </source>
</evidence>
<dbReference type="InterPro" id="IPR000551">
    <property type="entry name" value="MerR-type_HTH_dom"/>
</dbReference>
<dbReference type="Pfam" id="PF00376">
    <property type="entry name" value="MerR"/>
    <property type="match status" value="1"/>
</dbReference>
<dbReference type="AlphaFoldDB" id="A0A1F8EM11"/>
<dbReference type="InterPro" id="IPR009061">
    <property type="entry name" value="DNA-bd_dom_put_sf"/>
</dbReference>
<sequence>MKREFLTVKEVARLLGVTPLTVRNWDARGKLTAHRHPMNNYRMYKTGDVEELLKEFEISKVAKKIPRPPEPARRELAEPEKPKFRKLKIDIL</sequence>
<dbReference type="GO" id="GO:0006355">
    <property type="term" value="P:regulation of DNA-templated transcription"/>
    <property type="evidence" value="ECO:0007669"/>
    <property type="project" value="InterPro"/>
</dbReference>
<feature type="domain" description="HTH merR-type" evidence="1">
    <location>
        <begin position="5"/>
        <end position="50"/>
    </location>
</feature>
<dbReference type="NCBIfam" id="TIGR01764">
    <property type="entry name" value="excise"/>
    <property type="match status" value="1"/>
</dbReference>
<dbReference type="EMBL" id="MGJD01000003">
    <property type="protein sequence ID" value="OGN01863.1"/>
    <property type="molecule type" value="Genomic_DNA"/>
</dbReference>
<dbReference type="Proteomes" id="UP000177117">
    <property type="component" value="Unassembled WGS sequence"/>
</dbReference>
<comment type="caution">
    <text evidence="2">The sequence shown here is derived from an EMBL/GenBank/DDBJ whole genome shotgun (WGS) entry which is preliminary data.</text>
</comment>
<dbReference type="CDD" id="cd04761">
    <property type="entry name" value="HTH_MerR-SF"/>
    <property type="match status" value="1"/>
</dbReference>
<protein>
    <recommendedName>
        <fullName evidence="1">HTH merR-type domain-containing protein</fullName>
    </recommendedName>
</protein>
<reference evidence="2 3" key="1">
    <citation type="journal article" date="2016" name="Nat. Commun.">
        <title>Thousands of microbial genomes shed light on interconnected biogeochemical processes in an aquifer system.</title>
        <authorList>
            <person name="Anantharaman K."/>
            <person name="Brown C.T."/>
            <person name="Hug L.A."/>
            <person name="Sharon I."/>
            <person name="Castelle C.J."/>
            <person name="Probst A.J."/>
            <person name="Thomas B.C."/>
            <person name="Singh A."/>
            <person name="Wilkins M.J."/>
            <person name="Karaoz U."/>
            <person name="Brodie E.L."/>
            <person name="Williams K.H."/>
            <person name="Hubbard S.S."/>
            <person name="Banfield J.F."/>
        </authorList>
    </citation>
    <scope>NUCLEOTIDE SEQUENCE [LARGE SCALE GENOMIC DNA]</scope>
</reference>
<dbReference type="Gene3D" id="1.10.1660.10">
    <property type="match status" value="1"/>
</dbReference>
<gene>
    <name evidence="2" type="ORF">A2650_04885</name>
</gene>
<dbReference type="SUPFAM" id="SSF46955">
    <property type="entry name" value="Putative DNA-binding domain"/>
    <property type="match status" value="1"/>
</dbReference>
<name>A0A1F8EM11_9BACT</name>
<accession>A0A1F8EM11</accession>
<dbReference type="PROSITE" id="PS50937">
    <property type="entry name" value="HTH_MERR_2"/>
    <property type="match status" value="1"/>
</dbReference>
<organism evidence="2 3">
    <name type="scientific">Candidatus Yanofskybacteria bacterium RIFCSPHIGHO2_01_FULL_41_53</name>
    <dbReference type="NCBI Taxonomy" id="1802663"/>
    <lineage>
        <taxon>Bacteria</taxon>
        <taxon>Candidatus Yanofskyibacteriota</taxon>
    </lineage>
</organism>
<dbReference type="GO" id="GO:0003677">
    <property type="term" value="F:DNA binding"/>
    <property type="evidence" value="ECO:0007669"/>
    <property type="project" value="InterPro"/>
</dbReference>
<evidence type="ECO:0000259" key="1">
    <source>
        <dbReference type="PROSITE" id="PS50937"/>
    </source>
</evidence>
<dbReference type="InterPro" id="IPR010093">
    <property type="entry name" value="SinI_DNA-bd"/>
</dbReference>